<dbReference type="EMBL" id="FPJA01000004">
    <property type="protein sequence ID" value="SFW18827.1"/>
    <property type="molecule type" value="Genomic_DNA"/>
</dbReference>
<organism evidence="2 3">
    <name type="scientific">Selenomonas ruminantium</name>
    <dbReference type="NCBI Taxonomy" id="971"/>
    <lineage>
        <taxon>Bacteria</taxon>
        <taxon>Bacillati</taxon>
        <taxon>Bacillota</taxon>
        <taxon>Negativicutes</taxon>
        <taxon>Selenomonadales</taxon>
        <taxon>Selenomonadaceae</taxon>
        <taxon>Selenomonas</taxon>
    </lineage>
</organism>
<keyword evidence="3" id="KW-1185">Reference proteome</keyword>
<proteinExistence type="predicted"/>
<evidence type="ECO:0000313" key="2">
    <source>
        <dbReference type="EMBL" id="SFW18827.1"/>
    </source>
</evidence>
<feature type="domain" description="ATP-grasp" evidence="1">
    <location>
        <begin position="80"/>
        <end position="225"/>
    </location>
</feature>
<protein>
    <recommendedName>
        <fullName evidence="1">ATP-grasp domain-containing protein</fullName>
    </recommendedName>
</protein>
<reference evidence="3" key="1">
    <citation type="submission" date="2016-11" db="EMBL/GenBank/DDBJ databases">
        <authorList>
            <person name="Varghese N."/>
            <person name="Submissions S."/>
        </authorList>
    </citation>
    <scope>NUCLEOTIDE SEQUENCE [LARGE SCALE GENOMIC DNA]</scope>
    <source>
        <strain evidence="3">C3</strain>
    </source>
</reference>
<dbReference type="AlphaFoldDB" id="A0A1K1M6U0"/>
<dbReference type="RefSeq" id="WP_072305472.1">
    <property type="nucleotide sequence ID" value="NZ_FPJA01000004.1"/>
</dbReference>
<accession>A0A1K1M6U0</accession>
<evidence type="ECO:0000313" key="3">
    <source>
        <dbReference type="Proteomes" id="UP000182958"/>
    </source>
</evidence>
<sequence length="242" mass="27456">MKVFIQSEKNGIPRNTNLFCAYCGFKEMGFEIIPFSHVEQLDKATKEDVVAGHIGMIRQRLTQLGLPIPELGYPHELSGYLGRKIWNDTINHINNNPELWPVFIKPHEDKRFTGVLVKSPKDLMGCGSDGTDFPVYCSEPVNLVAEWRCFVRYGEILDIRRYSGNWKCIPDYTFMEKAVSDYTSAPNGYGIDFALTAEGRTIFLEVNEGYSLGTYGLLPIKYAKLLSARWAELTGTTDECNF</sequence>
<dbReference type="InterPro" id="IPR041261">
    <property type="entry name" value="R2K_2"/>
</dbReference>
<evidence type="ECO:0000259" key="1">
    <source>
        <dbReference type="Pfam" id="PF18299"/>
    </source>
</evidence>
<gene>
    <name evidence="2" type="ORF">SAMN02910323_0620</name>
</gene>
<dbReference type="Pfam" id="PF18299">
    <property type="entry name" value="R2K_2"/>
    <property type="match status" value="1"/>
</dbReference>
<dbReference type="Proteomes" id="UP000182958">
    <property type="component" value="Unassembled WGS sequence"/>
</dbReference>
<name>A0A1K1M6U0_SELRU</name>